<sequence length="380" mass="42301">MEELISQITSFADTVDDNERKSLIATLRATSISLEKPDDTIERVAVAPLELCGAKMGLDLNVFKLLSSSNLPQSLDNLTEATGADRRLLARVLRYIASIKMIDQPSSETFTANNVTRALCSPKGENFVEAYYQVLTPIFYELPKYLSKNSYADPAGCPKLPFHEVHNWQGDPFTYSDAFPEKGALFDKHMEFCGNNLTNWANLFSLMDKNTSPDNVLFVDVAGGLGHQGARLRANYPDLQGRMIVQDRQRVIDAPTTAEGVERMVHDIFQPQPIKGARCYYIRGVLHDWPDDKCQEILQHIAAAMDSSSTLVIDEFVLPETNVHPYASSMDMLMLASLGAEERTGSRWEELVKSIGLKIVDIKPHRVGEYASLIVAVKAA</sequence>
<accession>A0A1F5LHV9</accession>
<feature type="active site" description="Proton acceptor" evidence="4">
    <location>
        <position position="287"/>
    </location>
</feature>
<evidence type="ECO:0000256" key="3">
    <source>
        <dbReference type="ARBA" id="ARBA00022691"/>
    </source>
</evidence>
<dbReference type="SUPFAM" id="SSF46785">
    <property type="entry name" value="Winged helix' DNA-binding domain"/>
    <property type="match status" value="1"/>
</dbReference>
<dbReference type="Pfam" id="PF00891">
    <property type="entry name" value="Methyltransf_2"/>
    <property type="match status" value="1"/>
</dbReference>
<feature type="domain" description="O-methyltransferase C-terminal" evidence="5">
    <location>
        <begin position="218"/>
        <end position="356"/>
    </location>
</feature>
<gene>
    <name evidence="6" type="ORF">PENARI_c010G02251</name>
</gene>
<evidence type="ECO:0000313" key="7">
    <source>
        <dbReference type="Proteomes" id="UP000177622"/>
    </source>
</evidence>
<keyword evidence="3" id="KW-0949">S-adenosyl-L-methionine</keyword>
<organism evidence="6 7">
    <name type="scientific">Penicillium arizonense</name>
    <dbReference type="NCBI Taxonomy" id="1835702"/>
    <lineage>
        <taxon>Eukaryota</taxon>
        <taxon>Fungi</taxon>
        <taxon>Dikarya</taxon>
        <taxon>Ascomycota</taxon>
        <taxon>Pezizomycotina</taxon>
        <taxon>Eurotiomycetes</taxon>
        <taxon>Eurotiomycetidae</taxon>
        <taxon>Eurotiales</taxon>
        <taxon>Aspergillaceae</taxon>
        <taxon>Penicillium</taxon>
    </lineage>
</organism>
<dbReference type="PANTHER" id="PTHR43712:SF2">
    <property type="entry name" value="O-METHYLTRANSFERASE CICE"/>
    <property type="match status" value="1"/>
</dbReference>
<dbReference type="OrthoDB" id="2410195at2759"/>
<dbReference type="PIRSF" id="PIRSF005739">
    <property type="entry name" value="O-mtase"/>
    <property type="match status" value="1"/>
</dbReference>
<dbReference type="GO" id="GO:0032259">
    <property type="term" value="P:methylation"/>
    <property type="evidence" value="ECO:0007669"/>
    <property type="project" value="UniProtKB-KW"/>
</dbReference>
<name>A0A1F5LHV9_PENAI</name>
<evidence type="ECO:0000259" key="5">
    <source>
        <dbReference type="Pfam" id="PF00891"/>
    </source>
</evidence>
<evidence type="ECO:0000313" key="6">
    <source>
        <dbReference type="EMBL" id="OGE52521.1"/>
    </source>
</evidence>
<evidence type="ECO:0000256" key="4">
    <source>
        <dbReference type="PIRSR" id="PIRSR005739-1"/>
    </source>
</evidence>
<dbReference type="InterPro" id="IPR001077">
    <property type="entry name" value="COMT_C"/>
</dbReference>
<keyword evidence="1" id="KW-0489">Methyltransferase</keyword>
<dbReference type="PANTHER" id="PTHR43712">
    <property type="entry name" value="PUTATIVE (AFU_ORTHOLOGUE AFUA_4G14580)-RELATED"/>
    <property type="match status" value="1"/>
</dbReference>
<dbReference type="RefSeq" id="XP_022487963.1">
    <property type="nucleotide sequence ID" value="XM_022632156.1"/>
</dbReference>
<evidence type="ECO:0000256" key="2">
    <source>
        <dbReference type="ARBA" id="ARBA00022679"/>
    </source>
</evidence>
<dbReference type="Gene3D" id="1.10.10.10">
    <property type="entry name" value="Winged helix-like DNA-binding domain superfamily/Winged helix DNA-binding domain"/>
    <property type="match status" value="1"/>
</dbReference>
<dbReference type="PROSITE" id="PS51683">
    <property type="entry name" value="SAM_OMT_II"/>
    <property type="match status" value="1"/>
</dbReference>
<dbReference type="GO" id="GO:0044550">
    <property type="term" value="P:secondary metabolite biosynthetic process"/>
    <property type="evidence" value="ECO:0007669"/>
    <property type="project" value="UniProtKB-ARBA"/>
</dbReference>
<proteinExistence type="predicted"/>
<keyword evidence="2" id="KW-0808">Transferase</keyword>
<dbReference type="GO" id="GO:0008171">
    <property type="term" value="F:O-methyltransferase activity"/>
    <property type="evidence" value="ECO:0007669"/>
    <property type="project" value="InterPro"/>
</dbReference>
<dbReference type="EMBL" id="LXJU01000010">
    <property type="protein sequence ID" value="OGE52521.1"/>
    <property type="molecule type" value="Genomic_DNA"/>
</dbReference>
<dbReference type="Proteomes" id="UP000177622">
    <property type="component" value="Unassembled WGS sequence"/>
</dbReference>
<reference evidence="6 7" key="1">
    <citation type="journal article" date="2016" name="Sci. Rep.">
        <title>Penicillium arizonense, a new, genome sequenced fungal species, reveals a high chemical diversity in secreted metabolites.</title>
        <authorList>
            <person name="Grijseels S."/>
            <person name="Nielsen J.C."/>
            <person name="Randelovic M."/>
            <person name="Nielsen J."/>
            <person name="Nielsen K.F."/>
            <person name="Workman M."/>
            <person name="Frisvad J.C."/>
        </authorList>
    </citation>
    <scope>NUCLEOTIDE SEQUENCE [LARGE SCALE GENOMIC DNA]</scope>
    <source>
        <strain evidence="6 7">CBS 141311</strain>
    </source>
</reference>
<dbReference type="InterPro" id="IPR016461">
    <property type="entry name" value="COMT-like"/>
</dbReference>
<dbReference type="InterPro" id="IPR036388">
    <property type="entry name" value="WH-like_DNA-bd_sf"/>
</dbReference>
<dbReference type="InterPro" id="IPR036390">
    <property type="entry name" value="WH_DNA-bd_sf"/>
</dbReference>
<keyword evidence="7" id="KW-1185">Reference proteome</keyword>
<dbReference type="SUPFAM" id="SSF53335">
    <property type="entry name" value="S-adenosyl-L-methionine-dependent methyltransferases"/>
    <property type="match status" value="1"/>
</dbReference>
<protein>
    <recommendedName>
        <fullName evidence="5">O-methyltransferase C-terminal domain-containing protein</fullName>
    </recommendedName>
</protein>
<dbReference type="InterPro" id="IPR029063">
    <property type="entry name" value="SAM-dependent_MTases_sf"/>
</dbReference>
<comment type="caution">
    <text evidence="6">The sequence shown here is derived from an EMBL/GenBank/DDBJ whole genome shotgun (WGS) entry which is preliminary data.</text>
</comment>
<dbReference type="AlphaFoldDB" id="A0A1F5LHV9"/>
<dbReference type="GeneID" id="34576890"/>
<evidence type="ECO:0000256" key="1">
    <source>
        <dbReference type="ARBA" id="ARBA00022603"/>
    </source>
</evidence>
<dbReference type="Gene3D" id="3.40.50.150">
    <property type="entry name" value="Vaccinia Virus protein VP39"/>
    <property type="match status" value="1"/>
</dbReference>